<evidence type="ECO:0000256" key="1">
    <source>
        <dbReference type="SAM" id="MobiDB-lite"/>
    </source>
</evidence>
<comment type="caution">
    <text evidence="3">The sequence shown here is derived from an EMBL/GenBank/DDBJ whole genome shotgun (WGS) entry which is preliminary data.</text>
</comment>
<dbReference type="EMBL" id="QYRN01000005">
    <property type="protein sequence ID" value="RIY00741.1"/>
    <property type="molecule type" value="Genomic_DNA"/>
</dbReference>
<evidence type="ECO:0000313" key="4">
    <source>
        <dbReference type="Proteomes" id="UP000265750"/>
    </source>
</evidence>
<gene>
    <name evidence="3" type="primary">addB</name>
    <name evidence="3" type="ORF">D3218_10020</name>
</gene>
<feature type="domain" description="PD-(D/E)XK endonuclease-like" evidence="2">
    <location>
        <begin position="754"/>
        <end position="992"/>
    </location>
</feature>
<dbReference type="Gene3D" id="3.90.320.10">
    <property type="match status" value="1"/>
</dbReference>
<protein>
    <submittedName>
        <fullName evidence="3">Double-strand break repair protein AddB</fullName>
    </submittedName>
</protein>
<dbReference type="AlphaFoldDB" id="A0A3A1WLL1"/>
<dbReference type="InterPro" id="IPR038726">
    <property type="entry name" value="PDDEXK_AddAB-type"/>
</dbReference>
<dbReference type="NCBIfam" id="TIGR02786">
    <property type="entry name" value="addB_alphas"/>
    <property type="match status" value="1"/>
</dbReference>
<keyword evidence="4" id="KW-1185">Reference proteome</keyword>
<dbReference type="RefSeq" id="WP_119539944.1">
    <property type="nucleotide sequence ID" value="NZ_QYRN01000005.1"/>
</dbReference>
<feature type="region of interest" description="Disordered" evidence="1">
    <location>
        <begin position="727"/>
        <end position="748"/>
    </location>
</feature>
<accession>A0A3A1WLL1</accession>
<dbReference type="InterPro" id="IPR011604">
    <property type="entry name" value="PDDEXK-like_dom_sf"/>
</dbReference>
<name>A0A3A1WLL1_9HYPH</name>
<dbReference type="SUPFAM" id="SSF52540">
    <property type="entry name" value="P-loop containing nucleoside triphosphate hydrolases"/>
    <property type="match status" value="1"/>
</dbReference>
<dbReference type="Proteomes" id="UP000265750">
    <property type="component" value="Unassembled WGS sequence"/>
</dbReference>
<dbReference type="Pfam" id="PF12705">
    <property type="entry name" value="PDDEXK_1"/>
    <property type="match status" value="1"/>
</dbReference>
<organism evidence="3 4">
    <name type="scientific">Aureimonas flava</name>
    <dbReference type="NCBI Taxonomy" id="2320271"/>
    <lineage>
        <taxon>Bacteria</taxon>
        <taxon>Pseudomonadati</taxon>
        <taxon>Pseudomonadota</taxon>
        <taxon>Alphaproteobacteria</taxon>
        <taxon>Hyphomicrobiales</taxon>
        <taxon>Aurantimonadaceae</taxon>
        <taxon>Aureimonas</taxon>
    </lineage>
</organism>
<dbReference type="InterPro" id="IPR014153">
    <property type="entry name" value="Ds_break_AddB"/>
</dbReference>
<feature type="compositionally biased region" description="Pro residues" evidence="1">
    <location>
        <begin position="734"/>
        <end position="747"/>
    </location>
</feature>
<dbReference type="InterPro" id="IPR027417">
    <property type="entry name" value="P-loop_NTPase"/>
</dbReference>
<evidence type="ECO:0000313" key="3">
    <source>
        <dbReference type="EMBL" id="RIY00741.1"/>
    </source>
</evidence>
<sequence>MPSHVFSISPGLPFLPTLARGVLRGRFLPGEDFAADPLALAGLTILVPTRRAARSLAGEFARAMGGGSAILPSIRTLAEADEGAAFVGLGETLAPAMDGLERHLLLARLVRFWKDGLNRQALRILANEEIVLPASAADALYSAEDLCLFLDEAVAEEAGLHKLATLAPDRLAEWWQLTLAFLSILSEQWPAILAERGVEDRATLGRRWFEAEADRLAAMGSRGPILVAGSTATAPSTLRFLRAVAALPNGAVVLPGVDCHLDATGFDAIDRSRSIAAPGHPQHALKRILQGLLVERAGIELLCPDETDPLLARERFLSDALRPAETTDVWPEASRRHGQEALDGLELIEAADEREEALAIAVAIRDALADPAATVALTTPDRNLARRVSAELERFGVAANDSAGRPLPATAPGTFCRLALSVALEPGDPITLLSLLKHPLLRLGLAPARAREAARTIELIALRGGCGVADGARLGALFAERRRAAEAPDGRAPRPVQLVSAEDRDAAQALAERLEAALLPLSELRDGGEQELADHAVCLTRVLEALAGDETGLPTALYAEEAGTALRDTLRAWVSAPETGFAFRAAELPDVALALMRSKDVRPRGGLSQRVFVWGALEARLQSVDVMILGGLNEGTWPGTARSDAFLSRLMRTEIDLDPPERRIGLAAHDVWMALGCRRVVMARSHRSGGAPAIASRWLQRILTLAGPEGAKALRLRGETYLRHVRRLDERPAEPPAPRPEPRPPVAARPVRHSFTEVETLVRDPYAVFARRVLRLDPLPEMIRAPGAPERGDLYHAILHRFVADGVDPEAPDARAQLLAIAREAFDEARLPPEIEAVWWPRMETLATNMIAWERERAGEVAERLTEVRGRFDLPEIGVGFHGYADRIDRMRDGSVEIIDYKTGTNPSVRQARTLLSPQLPLEGAMARLGGFDGLAPVASVRDLLYVRLRERDFYEERLAHDGGRTGEPQSGDDLSDAALAAFRALAAAYRDPGWGYLSRARPFQAGDFAGPYDHLARAREWTAAGAGEDEEATP</sequence>
<evidence type="ECO:0000259" key="2">
    <source>
        <dbReference type="Pfam" id="PF12705"/>
    </source>
</evidence>
<reference evidence="4" key="1">
    <citation type="submission" date="2018-09" db="EMBL/GenBank/DDBJ databases">
        <authorList>
            <person name="Tuo L."/>
        </authorList>
    </citation>
    <scope>NUCLEOTIDE SEQUENCE [LARGE SCALE GENOMIC DNA]</scope>
    <source>
        <strain evidence="4">M2BS4Y-1</strain>
    </source>
</reference>
<proteinExistence type="predicted"/>
<dbReference type="OrthoDB" id="9780606at2"/>